<dbReference type="AlphaFoldDB" id="A0A7C4NNP3"/>
<dbReference type="EMBL" id="DTBD01000005">
    <property type="protein sequence ID" value="HGQ63730.1"/>
    <property type="molecule type" value="Genomic_DNA"/>
</dbReference>
<reference evidence="3" key="1">
    <citation type="journal article" date="2020" name="mSystems">
        <title>Genome- and Community-Level Interaction Insights into Carbon Utilization and Element Cycling Functions of Hydrothermarchaeota in Hydrothermal Sediment.</title>
        <authorList>
            <person name="Zhou Z."/>
            <person name="Liu Y."/>
            <person name="Xu W."/>
            <person name="Pan J."/>
            <person name="Luo Z.H."/>
            <person name="Li M."/>
        </authorList>
    </citation>
    <scope>NUCLEOTIDE SEQUENCE [LARGE SCALE GENOMIC DNA]</scope>
    <source>
        <strain evidence="3">SpSt-637</strain>
        <strain evidence="2">SpSt-667</strain>
    </source>
</reference>
<feature type="transmembrane region" description="Helical" evidence="1">
    <location>
        <begin position="232"/>
        <end position="259"/>
    </location>
</feature>
<organism evidence="3">
    <name type="scientific">Ignisphaera aggregans</name>
    <dbReference type="NCBI Taxonomy" id="334771"/>
    <lineage>
        <taxon>Archaea</taxon>
        <taxon>Thermoproteota</taxon>
        <taxon>Thermoprotei</taxon>
        <taxon>Desulfurococcales</taxon>
        <taxon>Desulfurococcaceae</taxon>
        <taxon>Ignisphaera</taxon>
    </lineage>
</organism>
<keyword evidence="1" id="KW-1133">Transmembrane helix</keyword>
<evidence type="ECO:0000313" key="3">
    <source>
        <dbReference type="EMBL" id="HGQ63730.1"/>
    </source>
</evidence>
<name>A0A7C4NNP3_9CREN</name>
<evidence type="ECO:0000256" key="1">
    <source>
        <dbReference type="SAM" id="Phobius"/>
    </source>
</evidence>
<feature type="transmembrane region" description="Helical" evidence="1">
    <location>
        <begin position="20"/>
        <end position="40"/>
    </location>
</feature>
<dbReference type="EMBL" id="DTCK01000013">
    <property type="protein sequence ID" value="HGQ35569.1"/>
    <property type="molecule type" value="Genomic_DNA"/>
</dbReference>
<accession>A0A7C4NNP3</accession>
<feature type="transmembrane region" description="Helical" evidence="1">
    <location>
        <begin position="190"/>
        <end position="212"/>
    </location>
</feature>
<evidence type="ECO:0000313" key="2">
    <source>
        <dbReference type="EMBL" id="HGQ35569.1"/>
    </source>
</evidence>
<evidence type="ECO:0008006" key="4">
    <source>
        <dbReference type="Google" id="ProtNLM"/>
    </source>
</evidence>
<proteinExistence type="predicted"/>
<gene>
    <name evidence="3" type="ORF">ENU08_00565</name>
    <name evidence="2" type="ORF">ENU41_02690</name>
</gene>
<sequence>MVFIEITTVIISSVFRKRAYGSLIVSFVAPMVLTTILLSIPNISRFVDIIPQRTIINTANLFTAQDVHVASDLCSSVEVAGVVRLNDAELPLIIASMDILLKNIVNFKEVAKDCEFISVPMNIYERYLNGSIVINNVEKCISHTHTSIYAVIILVNESVDSKVKLCKVNSLEILRYAFKFLEEGIVEASLVWIAALLTVHVPLMYIALSRVFTALEDEIEVFLGLGIDRRKIILGIAIAIASISSIILMFLISMSIVALNILHKISNLYWFSLQPSLRLLVLPIALIVICLTVAISLALGLRRIKYG</sequence>
<feature type="transmembrane region" description="Helical" evidence="1">
    <location>
        <begin position="279"/>
        <end position="301"/>
    </location>
</feature>
<keyword evidence="1" id="KW-0472">Membrane</keyword>
<protein>
    <recommendedName>
        <fullName evidence="4">FtsX-like permease family protein</fullName>
    </recommendedName>
</protein>
<comment type="caution">
    <text evidence="3">The sequence shown here is derived from an EMBL/GenBank/DDBJ whole genome shotgun (WGS) entry which is preliminary data.</text>
</comment>
<keyword evidence="1" id="KW-0812">Transmembrane</keyword>